<dbReference type="EMBL" id="CP093428">
    <property type="protein sequence ID" value="WGK92053.1"/>
    <property type="molecule type" value="Genomic_DNA"/>
</dbReference>
<evidence type="ECO:0000313" key="2">
    <source>
        <dbReference type="Proteomes" id="UP001243713"/>
    </source>
</evidence>
<keyword evidence="2" id="KW-1185">Reference proteome</keyword>
<dbReference type="Pfam" id="PF25857">
    <property type="entry name" value="DUF7957"/>
    <property type="match status" value="1"/>
</dbReference>
<organism evidence="1 2">
    <name type="scientific">Pseudomonas migulae</name>
    <dbReference type="NCBI Taxonomy" id="78543"/>
    <lineage>
        <taxon>Bacteria</taxon>
        <taxon>Pseudomonadati</taxon>
        <taxon>Pseudomonadota</taxon>
        <taxon>Gammaproteobacteria</taxon>
        <taxon>Pseudomonadales</taxon>
        <taxon>Pseudomonadaceae</taxon>
        <taxon>Pseudomonas</taxon>
    </lineage>
</organism>
<gene>
    <name evidence="1" type="ORF">MOQ58_07625</name>
</gene>
<dbReference type="InterPro" id="IPR058263">
    <property type="entry name" value="DUF7957"/>
</dbReference>
<dbReference type="RefSeq" id="WP_280163244.1">
    <property type="nucleotide sequence ID" value="NZ_CP093428.1"/>
</dbReference>
<protein>
    <submittedName>
        <fullName evidence="1">Uncharacterized protein</fullName>
    </submittedName>
</protein>
<sequence length="115" mass="12636">MSTVEFRVEDGRLFIGGGLVDLPYAVGEVVECGDFLAVRVEPAIGIIFNRNVFAVARNGKVLWQIAESPHGTETDKPYVVIFRDKDEGLVAANWNGVDYLVNLECGSISTKTFNK</sequence>
<reference evidence="1 2" key="1">
    <citation type="submission" date="2022-03" db="EMBL/GenBank/DDBJ databases">
        <title>Plant growth promoting endophytes with ACC deaminase activity.</title>
        <authorList>
            <person name="Charles T."/>
            <person name="Van Dyk A."/>
            <person name="Cheng J."/>
            <person name="Heil J."/>
        </authorList>
    </citation>
    <scope>NUCLEOTIDE SEQUENCE [LARGE SCALE GENOMIC DNA]</scope>
    <source>
        <strain evidence="1 2">8R6</strain>
    </source>
</reference>
<evidence type="ECO:0000313" key="1">
    <source>
        <dbReference type="EMBL" id="WGK92053.1"/>
    </source>
</evidence>
<accession>A0ABY8MYF4</accession>
<dbReference type="Proteomes" id="UP001243713">
    <property type="component" value="Chromosome"/>
</dbReference>
<name>A0ABY8MYF4_9PSED</name>
<proteinExistence type="predicted"/>